<dbReference type="SUPFAM" id="SSF52540">
    <property type="entry name" value="P-loop containing nucleoside triphosphate hydrolases"/>
    <property type="match status" value="1"/>
</dbReference>
<keyword evidence="1" id="KW-0812">Transmembrane</keyword>
<sequence>MKNRPIFLFSSNAEVDKWNEKVLREMPGTEAVSEASDHVAGDGSESAKRVILLSVNNDRVTTQQTMGLPRVLQLKVGARYMMTYNLDTSDGLTNGATGRLVHIDMSQQRPGINAPRKPLRVWMVFDEPTVGTNLRRRYSAIIAGLQHPPDWTPLEPTTVTIKRNKSSNLQVLRKQFPMVPAEAIAIHKSQGQTCASVVHKARRMTRALLYVVLSCVTSLAGLFIIGFFVPPKKPHPNDPLQRQDRCC</sequence>
<dbReference type="PANTHER" id="PTHR47642">
    <property type="entry name" value="ATP-DEPENDENT DNA HELICASE"/>
    <property type="match status" value="1"/>
</dbReference>
<keyword evidence="1" id="KW-0472">Membrane</keyword>
<proteinExistence type="predicted"/>
<evidence type="ECO:0000313" key="5">
    <source>
        <dbReference type="WBParaSite" id="GPUH_0001037601-mRNA-1"/>
    </source>
</evidence>
<gene>
    <name evidence="3" type="ORF">GPUH_LOCUS10363</name>
</gene>
<dbReference type="InterPro" id="IPR027417">
    <property type="entry name" value="P-loop_NTPase"/>
</dbReference>
<reference evidence="5" key="1">
    <citation type="submission" date="2016-06" db="UniProtKB">
        <authorList>
            <consortium name="WormBaseParasite"/>
        </authorList>
    </citation>
    <scope>IDENTIFICATION</scope>
</reference>
<keyword evidence="1" id="KW-1133">Transmembrane helix</keyword>
<feature type="domain" description="DNA helicase Pif1-like 2B" evidence="2">
    <location>
        <begin position="69"/>
        <end position="100"/>
    </location>
</feature>
<evidence type="ECO:0000259" key="2">
    <source>
        <dbReference type="Pfam" id="PF21530"/>
    </source>
</evidence>
<accession>A0A183DNS2</accession>
<evidence type="ECO:0000256" key="1">
    <source>
        <dbReference type="SAM" id="Phobius"/>
    </source>
</evidence>
<dbReference type="Pfam" id="PF21530">
    <property type="entry name" value="Pif1_2B_dom"/>
    <property type="match status" value="1"/>
</dbReference>
<dbReference type="WBParaSite" id="GPUH_0001037601-mRNA-1">
    <property type="protein sequence ID" value="GPUH_0001037601-mRNA-1"/>
    <property type="gene ID" value="GPUH_0001037601"/>
</dbReference>
<dbReference type="Proteomes" id="UP000271098">
    <property type="component" value="Unassembled WGS sequence"/>
</dbReference>
<name>A0A183DNS2_9BILA</name>
<protein>
    <submittedName>
        <fullName evidence="5">ATP-dependent DNA helicase</fullName>
    </submittedName>
</protein>
<keyword evidence="4" id="KW-1185">Reference proteome</keyword>
<dbReference type="EMBL" id="UYRT01077942">
    <property type="protein sequence ID" value="VDN17346.1"/>
    <property type="molecule type" value="Genomic_DNA"/>
</dbReference>
<dbReference type="OrthoDB" id="6141723at2759"/>
<feature type="transmembrane region" description="Helical" evidence="1">
    <location>
        <begin position="207"/>
        <end position="229"/>
    </location>
</feature>
<evidence type="ECO:0000313" key="4">
    <source>
        <dbReference type="Proteomes" id="UP000271098"/>
    </source>
</evidence>
<dbReference type="AlphaFoldDB" id="A0A183DNS2"/>
<organism evidence="5">
    <name type="scientific">Gongylonema pulchrum</name>
    <dbReference type="NCBI Taxonomy" id="637853"/>
    <lineage>
        <taxon>Eukaryota</taxon>
        <taxon>Metazoa</taxon>
        <taxon>Ecdysozoa</taxon>
        <taxon>Nematoda</taxon>
        <taxon>Chromadorea</taxon>
        <taxon>Rhabditida</taxon>
        <taxon>Spirurina</taxon>
        <taxon>Spiruromorpha</taxon>
        <taxon>Spiruroidea</taxon>
        <taxon>Gongylonematidae</taxon>
        <taxon>Gongylonema</taxon>
    </lineage>
</organism>
<evidence type="ECO:0000313" key="3">
    <source>
        <dbReference type="EMBL" id="VDN17346.1"/>
    </source>
</evidence>
<reference evidence="3 4" key="2">
    <citation type="submission" date="2018-11" db="EMBL/GenBank/DDBJ databases">
        <authorList>
            <consortium name="Pathogen Informatics"/>
        </authorList>
    </citation>
    <scope>NUCLEOTIDE SEQUENCE [LARGE SCALE GENOMIC DNA]</scope>
</reference>
<dbReference type="InterPro" id="IPR051055">
    <property type="entry name" value="PIF1_helicase"/>
</dbReference>
<dbReference type="InterPro" id="IPR049163">
    <property type="entry name" value="Pif1-like_2B_dom"/>
</dbReference>